<dbReference type="STRING" id="880070.Cycma_2962"/>
<evidence type="ECO:0000313" key="6">
    <source>
        <dbReference type="EMBL" id="AEL26693.1"/>
    </source>
</evidence>
<proteinExistence type="inferred from homology"/>
<accession>G0J427</accession>
<dbReference type="OrthoDB" id="9150024at2"/>
<keyword evidence="2" id="KW-0805">Transcription regulation</keyword>
<dbReference type="InterPro" id="IPR036388">
    <property type="entry name" value="WH-like_DNA-bd_sf"/>
</dbReference>
<evidence type="ECO:0000313" key="7">
    <source>
        <dbReference type="Proteomes" id="UP000001635"/>
    </source>
</evidence>
<dbReference type="HOGENOM" id="CLU_047691_4_2_10"/>
<dbReference type="KEGG" id="cmr:Cycma_2962"/>
<evidence type="ECO:0000256" key="2">
    <source>
        <dbReference type="ARBA" id="ARBA00023015"/>
    </source>
</evidence>
<protein>
    <submittedName>
        <fullName evidence="6">RNA polymerase, sigma-24 subunit, ECF subfamily</fullName>
    </submittedName>
</protein>
<comment type="similarity">
    <text evidence="1">Belongs to the sigma-70 factor family. ECF subfamily.</text>
</comment>
<dbReference type="InterPro" id="IPR013325">
    <property type="entry name" value="RNA_pol_sigma_r2"/>
</dbReference>
<dbReference type="RefSeq" id="WP_014020983.1">
    <property type="nucleotide sequence ID" value="NC_015914.1"/>
</dbReference>
<dbReference type="PANTHER" id="PTHR43133">
    <property type="entry name" value="RNA POLYMERASE ECF-TYPE SIGMA FACTO"/>
    <property type="match status" value="1"/>
</dbReference>
<dbReference type="CDD" id="cd06171">
    <property type="entry name" value="Sigma70_r4"/>
    <property type="match status" value="1"/>
</dbReference>
<dbReference type="InterPro" id="IPR013249">
    <property type="entry name" value="RNA_pol_sigma70_r4_t2"/>
</dbReference>
<reference evidence="7" key="1">
    <citation type="submission" date="2011-07" db="EMBL/GenBank/DDBJ databases">
        <title>The complete genome of Cyclobacterium marinum DSM 745.</title>
        <authorList>
            <person name="Lucas S."/>
            <person name="Han J."/>
            <person name="Lapidus A."/>
            <person name="Bruce D."/>
            <person name="Goodwin L."/>
            <person name="Pitluck S."/>
            <person name="Peters L."/>
            <person name="Kyrpides N."/>
            <person name="Mavromatis K."/>
            <person name="Ivanova N."/>
            <person name="Ovchinnikova G."/>
            <person name="Chertkov O."/>
            <person name="Detter J.C."/>
            <person name="Tapia R."/>
            <person name="Han C."/>
            <person name="Land M."/>
            <person name="Hauser L."/>
            <person name="Markowitz V."/>
            <person name="Cheng J.-F."/>
            <person name="Hugenholtz P."/>
            <person name="Woyke T."/>
            <person name="Wu D."/>
            <person name="Tindall B."/>
            <person name="Schuetze A."/>
            <person name="Brambilla E."/>
            <person name="Klenk H.-P."/>
            <person name="Eisen J.A."/>
        </authorList>
    </citation>
    <scope>NUCLEOTIDE SEQUENCE [LARGE SCALE GENOMIC DNA]</scope>
    <source>
        <strain evidence="7">ATCC 25205 / DSM 745 / LMG 13164 / NCIMB 1802</strain>
    </source>
</reference>
<dbReference type="InterPro" id="IPR013324">
    <property type="entry name" value="RNA_pol_sigma_r3/r4-like"/>
</dbReference>
<gene>
    <name evidence="6" type="ordered locus">Cycma_2962</name>
</gene>
<dbReference type="Proteomes" id="UP000001635">
    <property type="component" value="Chromosome"/>
</dbReference>
<keyword evidence="7" id="KW-1185">Reference proteome</keyword>
<feature type="domain" description="RNA polymerase sigma factor 70 region 4 type 2" evidence="5">
    <location>
        <begin position="156"/>
        <end position="207"/>
    </location>
</feature>
<evidence type="ECO:0000256" key="1">
    <source>
        <dbReference type="ARBA" id="ARBA00010641"/>
    </source>
</evidence>
<dbReference type="GO" id="GO:0016987">
    <property type="term" value="F:sigma factor activity"/>
    <property type="evidence" value="ECO:0007669"/>
    <property type="project" value="UniProtKB-KW"/>
</dbReference>
<keyword evidence="4" id="KW-0804">Transcription</keyword>
<dbReference type="SUPFAM" id="SSF88946">
    <property type="entry name" value="Sigma2 domain of RNA polymerase sigma factors"/>
    <property type="match status" value="1"/>
</dbReference>
<dbReference type="AlphaFoldDB" id="G0J427"/>
<dbReference type="EMBL" id="CP002955">
    <property type="protein sequence ID" value="AEL26693.1"/>
    <property type="molecule type" value="Genomic_DNA"/>
</dbReference>
<dbReference type="SUPFAM" id="SSF88659">
    <property type="entry name" value="Sigma3 and sigma4 domains of RNA polymerase sigma factors"/>
    <property type="match status" value="1"/>
</dbReference>
<evidence type="ECO:0000256" key="3">
    <source>
        <dbReference type="ARBA" id="ARBA00023082"/>
    </source>
</evidence>
<dbReference type="Pfam" id="PF08281">
    <property type="entry name" value="Sigma70_r4_2"/>
    <property type="match status" value="1"/>
</dbReference>
<keyword evidence="3" id="KW-0731">Sigma factor</keyword>
<evidence type="ECO:0000259" key="5">
    <source>
        <dbReference type="Pfam" id="PF08281"/>
    </source>
</evidence>
<dbReference type="GO" id="GO:0006352">
    <property type="term" value="P:DNA-templated transcription initiation"/>
    <property type="evidence" value="ECO:0007669"/>
    <property type="project" value="InterPro"/>
</dbReference>
<dbReference type="InterPro" id="IPR039425">
    <property type="entry name" value="RNA_pol_sigma-70-like"/>
</dbReference>
<dbReference type="InterPro" id="IPR014284">
    <property type="entry name" value="RNA_pol_sigma-70_dom"/>
</dbReference>
<name>G0J427_CYCMS</name>
<dbReference type="Gene3D" id="1.10.10.10">
    <property type="entry name" value="Winged helix-like DNA-binding domain superfamily/Winged helix DNA-binding domain"/>
    <property type="match status" value="1"/>
</dbReference>
<evidence type="ECO:0000256" key="4">
    <source>
        <dbReference type="ARBA" id="ARBA00023163"/>
    </source>
</evidence>
<organism evidence="6 7">
    <name type="scientific">Cyclobacterium marinum (strain ATCC 25205 / DSM 745 / LMG 13164 / NCIMB 1802)</name>
    <name type="common">Flectobacillus marinus</name>
    <dbReference type="NCBI Taxonomy" id="880070"/>
    <lineage>
        <taxon>Bacteria</taxon>
        <taxon>Pseudomonadati</taxon>
        <taxon>Bacteroidota</taxon>
        <taxon>Cytophagia</taxon>
        <taxon>Cytophagales</taxon>
        <taxon>Cyclobacteriaceae</taxon>
        <taxon>Cyclobacterium</taxon>
    </lineage>
</organism>
<dbReference type="NCBIfam" id="TIGR02937">
    <property type="entry name" value="sigma70-ECF"/>
    <property type="match status" value="1"/>
</dbReference>
<dbReference type="Gene3D" id="1.10.1740.10">
    <property type="match status" value="1"/>
</dbReference>
<dbReference type="PANTHER" id="PTHR43133:SF46">
    <property type="entry name" value="RNA POLYMERASE SIGMA-70 FACTOR ECF SUBFAMILY"/>
    <property type="match status" value="1"/>
</dbReference>
<dbReference type="GO" id="GO:0003677">
    <property type="term" value="F:DNA binding"/>
    <property type="evidence" value="ECO:0007669"/>
    <property type="project" value="InterPro"/>
</dbReference>
<sequence>MELSGGENRDFQLTLTHGEKNTKVAGSFAKKTEDRNNDAVLWAEFKGGNEIAFTALYERYIVDLFNYGEIITADKELIEDSIHDLFVELWKKRTSIGQAVSIRYYLYKALKRKIVKNLEKKRKSPLKESFNDHDFEIVLPHDLGIISGEITSIQKENILKALNQLSRKQKEVIILRFYDGLSFAEISGLLGISQKSTYTLVYRALASMKESMDNKLWYVLALKVYCVSDCL</sequence>
<dbReference type="eggNOG" id="COG1595">
    <property type="taxonomic scope" value="Bacteria"/>
</dbReference>